<evidence type="ECO:0008006" key="4">
    <source>
        <dbReference type="Google" id="ProtNLM"/>
    </source>
</evidence>
<gene>
    <name evidence="2" type="ORF">CR513_30180</name>
</gene>
<accession>A0A371GCG3</accession>
<evidence type="ECO:0000313" key="3">
    <source>
        <dbReference type="Proteomes" id="UP000257109"/>
    </source>
</evidence>
<proteinExistence type="predicted"/>
<protein>
    <recommendedName>
        <fullName evidence="4">Retrotransposon gag domain-containing protein</fullName>
    </recommendedName>
</protein>
<feature type="region of interest" description="Disordered" evidence="1">
    <location>
        <begin position="43"/>
        <end position="85"/>
    </location>
</feature>
<sequence>MGKDKDGWCDFHQAFGHITEDYWALKTQIEKLVQAGHLNRYVRRSSDERRKPRDNIGGKEVGNVKEPHPPHWGTIATISRGKMTVHPPDFEQEARRIEEGRKVGRVQVVLTGANMMPLGKREPTPTITFDDRDLKHGASGRDEPMVISVVAAE</sequence>
<dbReference type="OrthoDB" id="1752268at2759"/>
<reference evidence="2" key="1">
    <citation type="submission" date="2018-05" db="EMBL/GenBank/DDBJ databases">
        <title>Draft genome of Mucuna pruriens seed.</title>
        <authorList>
            <person name="Nnadi N.E."/>
            <person name="Vos R."/>
            <person name="Hasami M.H."/>
            <person name="Devisetty U.K."/>
            <person name="Aguiy J.C."/>
        </authorList>
    </citation>
    <scope>NUCLEOTIDE SEQUENCE [LARGE SCALE GENOMIC DNA]</scope>
    <source>
        <strain evidence="2">JCA_2017</strain>
    </source>
</reference>
<evidence type="ECO:0000313" key="2">
    <source>
        <dbReference type="EMBL" id="RDX88257.1"/>
    </source>
</evidence>
<feature type="compositionally biased region" description="Basic and acidic residues" evidence="1">
    <location>
        <begin position="44"/>
        <end position="69"/>
    </location>
</feature>
<comment type="caution">
    <text evidence="2">The sequence shown here is derived from an EMBL/GenBank/DDBJ whole genome shotgun (WGS) entry which is preliminary data.</text>
</comment>
<dbReference type="Proteomes" id="UP000257109">
    <property type="component" value="Unassembled WGS sequence"/>
</dbReference>
<feature type="non-terminal residue" evidence="2">
    <location>
        <position position="1"/>
    </location>
</feature>
<evidence type="ECO:0000256" key="1">
    <source>
        <dbReference type="SAM" id="MobiDB-lite"/>
    </source>
</evidence>
<dbReference type="EMBL" id="QJKJ01006000">
    <property type="protein sequence ID" value="RDX88257.1"/>
    <property type="molecule type" value="Genomic_DNA"/>
</dbReference>
<keyword evidence="3" id="KW-1185">Reference proteome</keyword>
<name>A0A371GCG3_MUCPR</name>
<organism evidence="2 3">
    <name type="scientific">Mucuna pruriens</name>
    <name type="common">Velvet bean</name>
    <name type="synonym">Dolichos pruriens</name>
    <dbReference type="NCBI Taxonomy" id="157652"/>
    <lineage>
        <taxon>Eukaryota</taxon>
        <taxon>Viridiplantae</taxon>
        <taxon>Streptophyta</taxon>
        <taxon>Embryophyta</taxon>
        <taxon>Tracheophyta</taxon>
        <taxon>Spermatophyta</taxon>
        <taxon>Magnoliopsida</taxon>
        <taxon>eudicotyledons</taxon>
        <taxon>Gunneridae</taxon>
        <taxon>Pentapetalae</taxon>
        <taxon>rosids</taxon>
        <taxon>fabids</taxon>
        <taxon>Fabales</taxon>
        <taxon>Fabaceae</taxon>
        <taxon>Papilionoideae</taxon>
        <taxon>50 kb inversion clade</taxon>
        <taxon>NPAAA clade</taxon>
        <taxon>indigoferoid/millettioid clade</taxon>
        <taxon>Phaseoleae</taxon>
        <taxon>Mucuna</taxon>
    </lineage>
</organism>
<dbReference type="AlphaFoldDB" id="A0A371GCG3"/>